<name>A0ABT4LJH5_9PROT</name>
<feature type="transmembrane region" description="Helical" evidence="1">
    <location>
        <begin position="282"/>
        <end position="300"/>
    </location>
</feature>
<dbReference type="InterPro" id="IPR037185">
    <property type="entry name" value="EmrE-like"/>
</dbReference>
<feature type="transmembrane region" description="Helical" evidence="1">
    <location>
        <begin position="198"/>
        <end position="221"/>
    </location>
</feature>
<feature type="transmembrane region" description="Helical" evidence="1">
    <location>
        <begin position="169"/>
        <end position="186"/>
    </location>
</feature>
<keyword evidence="4" id="KW-1185">Reference proteome</keyword>
<protein>
    <submittedName>
        <fullName evidence="3">DMT family transporter</fullName>
    </submittedName>
</protein>
<keyword evidence="1" id="KW-1133">Transmembrane helix</keyword>
<evidence type="ECO:0000259" key="2">
    <source>
        <dbReference type="Pfam" id="PF00892"/>
    </source>
</evidence>
<dbReference type="InterPro" id="IPR000620">
    <property type="entry name" value="EamA_dom"/>
</dbReference>
<accession>A0ABT4LJH5</accession>
<dbReference type="Pfam" id="PF00892">
    <property type="entry name" value="EamA"/>
    <property type="match status" value="1"/>
</dbReference>
<dbReference type="RefSeq" id="WP_269423421.1">
    <property type="nucleotide sequence ID" value="NZ_JAPWGY010000003.1"/>
</dbReference>
<dbReference type="PANTHER" id="PTHR22911">
    <property type="entry name" value="ACYL-MALONYL CONDENSING ENZYME-RELATED"/>
    <property type="match status" value="1"/>
</dbReference>
<feature type="transmembrane region" description="Helical" evidence="1">
    <location>
        <begin position="20"/>
        <end position="42"/>
    </location>
</feature>
<evidence type="ECO:0000313" key="3">
    <source>
        <dbReference type="EMBL" id="MCZ4281253.1"/>
    </source>
</evidence>
<feature type="domain" description="EamA" evidence="2">
    <location>
        <begin position="23"/>
        <end position="159"/>
    </location>
</feature>
<dbReference type="PANTHER" id="PTHR22911:SF103">
    <property type="entry name" value="BLR2811 PROTEIN"/>
    <property type="match status" value="1"/>
</dbReference>
<dbReference type="Proteomes" id="UP001069802">
    <property type="component" value="Unassembled WGS sequence"/>
</dbReference>
<keyword evidence="1" id="KW-0472">Membrane</keyword>
<feature type="transmembrane region" description="Helical" evidence="1">
    <location>
        <begin position="54"/>
        <end position="72"/>
    </location>
</feature>
<comment type="caution">
    <text evidence="3">The sequence shown here is derived from an EMBL/GenBank/DDBJ whole genome shotgun (WGS) entry which is preliminary data.</text>
</comment>
<dbReference type="EMBL" id="JAPWGY010000003">
    <property type="protein sequence ID" value="MCZ4281253.1"/>
    <property type="molecule type" value="Genomic_DNA"/>
</dbReference>
<feature type="transmembrane region" description="Helical" evidence="1">
    <location>
        <begin position="118"/>
        <end position="136"/>
    </location>
</feature>
<evidence type="ECO:0000313" key="4">
    <source>
        <dbReference type="Proteomes" id="UP001069802"/>
    </source>
</evidence>
<feature type="transmembrane region" description="Helical" evidence="1">
    <location>
        <begin position="227"/>
        <end position="248"/>
    </location>
</feature>
<evidence type="ECO:0000256" key="1">
    <source>
        <dbReference type="SAM" id="Phobius"/>
    </source>
</evidence>
<keyword evidence="1" id="KW-0812">Transmembrane</keyword>
<proteinExistence type="predicted"/>
<reference evidence="3" key="1">
    <citation type="submission" date="2022-12" db="EMBL/GenBank/DDBJ databases">
        <title>Bacterial isolates from different developmental stages of Nematostella vectensis.</title>
        <authorList>
            <person name="Fraune S."/>
        </authorList>
    </citation>
    <scope>NUCLEOTIDE SEQUENCE</scope>
    <source>
        <strain evidence="3">G21630-S1</strain>
    </source>
</reference>
<feature type="transmembrane region" description="Helical" evidence="1">
    <location>
        <begin position="260"/>
        <end position="276"/>
    </location>
</feature>
<sequence length="318" mass="34736">MRDPHPVMADLASQNQPTAVPLSGIIFLVTATMLFASGDAVLKNIADEQSLVQILWVRYSFVFLIVVLMTLLREGATELKKTFRPNKPGLQIFRSAFLLWQDFGFAFCFTLLPIASVHAVGAVAPIIVTALSAIWLREYVGARRWAAVFVGFIGVMIILRPGADSFDPLLLLPLGAAAQFAIYQILLRFCSQSDNYRVVQLFTGLVPLLLTSLLLPFYWSVPSGPGALAGLLGAGFLHASGHCLMIMAFQKATAATLQPFNYSILIWATLLGWLVFGDLPDSLTIVGATIVVSSGLYTFYRERARGLARKSKNLPLPT</sequence>
<organism evidence="3 4">
    <name type="scientific">Kiloniella laminariae</name>
    <dbReference type="NCBI Taxonomy" id="454162"/>
    <lineage>
        <taxon>Bacteria</taxon>
        <taxon>Pseudomonadati</taxon>
        <taxon>Pseudomonadota</taxon>
        <taxon>Alphaproteobacteria</taxon>
        <taxon>Rhodospirillales</taxon>
        <taxon>Kiloniellaceae</taxon>
        <taxon>Kiloniella</taxon>
    </lineage>
</organism>
<feature type="transmembrane region" description="Helical" evidence="1">
    <location>
        <begin position="145"/>
        <end position="163"/>
    </location>
</feature>
<gene>
    <name evidence="3" type="ORF">O4H49_10725</name>
</gene>
<dbReference type="SUPFAM" id="SSF103481">
    <property type="entry name" value="Multidrug resistance efflux transporter EmrE"/>
    <property type="match status" value="2"/>
</dbReference>